<keyword evidence="2" id="KW-1185">Reference proteome</keyword>
<reference evidence="1 2" key="3">
    <citation type="journal article" date="2013" name="Rice">
        <title>Improvement of the Oryza sativa Nipponbare reference genome using next generation sequence and optical map data.</title>
        <authorList>
            <person name="Kawahara Y."/>
            <person name="de la Bastide M."/>
            <person name="Hamilton J.P."/>
            <person name="Kanamori H."/>
            <person name="McCombie W.R."/>
            <person name="Ouyang S."/>
            <person name="Schwartz D.C."/>
            <person name="Tanaka T."/>
            <person name="Wu J."/>
            <person name="Zhou S."/>
            <person name="Childs K.L."/>
            <person name="Davidson R.M."/>
            <person name="Lin H."/>
            <person name="Quesada-Ocampo L."/>
            <person name="Vaillancourt B."/>
            <person name="Sakai H."/>
            <person name="Lee S.S."/>
            <person name="Kim J."/>
            <person name="Numa H."/>
            <person name="Itoh T."/>
            <person name="Buell C.R."/>
            <person name="Matsumoto T."/>
        </authorList>
    </citation>
    <scope>NUCLEOTIDE SEQUENCE [LARGE SCALE GENOMIC DNA]</scope>
    <source>
        <strain evidence="2">cv. Nipponbare</strain>
    </source>
</reference>
<dbReference type="EMBL" id="AP014960">
    <property type="protein sequence ID" value="BAS91066.1"/>
    <property type="molecule type" value="Genomic_DNA"/>
</dbReference>
<dbReference type="AlphaFoldDB" id="A0A0P0WEV8"/>
<gene>
    <name evidence="1" type="ordered locus">Os04g0621401</name>
    <name evidence="1" type="ORF">OSNPB_040621401</name>
</gene>
<name>A0A0P0WEV8_ORYSJ</name>
<sequence>MRCKYNKGDGIWKRWRRQTTSRRGRGGRDGGGGGDVVLVCLPEREQRHALVAALLGFGFYYKVRRILSFCLVYGHTCCHLCCAFAHKGHGDLSKTDCSSAPLSRSRNTRFHVSRQLEMERDVALARVLGGHFHKHMKGVVGARPASQPRTAAAEGQTLDAVCAPDVGRVLVLY</sequence>
<proteinExistence type="predicted"/>
<protein>
    <submittedName>
        <fullName evidence="1">Os04g0621401 protein</fullName>
    </submittedName>
</protein>
<accession>A0A0P0WEV8</accession>
<reference evidence="1 2" key="2">
    <citation type="journal article" date="2013" name="Plant Cell Physiol.">
        <title>Rice Annotation Project Database (RAP-DB): an integrative and interactive database for rice genomics.</title>
        <authorList>
            <person name="Sakai H."/>
            <person name="Lee S.S."/>
            <person name="Tanaka T."/>
            <person name="Numa H."/>
            <person name="Kim J."/>
            <person name="Kawahara Y."/>
            <person name="Wakimoto H."/>
            <person name="Yang C.C."/>
            <person name="Iwamoto M."/>
            <person name="Abe T."/>
            <person name="Yamada Y."/>
            <person name="Muto A."/>
            <person name="Inokuchi H."/>
            <person name="Ikemura T."/>
            <person name="Matsumoto T."/>
            <person name="Sasaki T."/>
            <person name="Itoh T."/>
        </authorList>
    </citation>
    <scope>NUCLEOTIDE SEQUENCE [LARGE SCALE GENOMIC DNA]</scope>
    <source>
        <strain evidence="2">cv. Nipponbare</strain>
    </source>
</reference>
<dbReference type="PaxDb" id="39947-A0A0P0WEV8"/>
<evidence type="ECO:0000313" key="1">
    <source>
        <dbReference type="EMBL" id="BAS91066.1"/>
    </source>
</evidence>
<evidence type="ECO:0000313" key="2">
    <source>
        <dbReference type="Proteomes" id="UP000059680"/>
    </source>
</evidence>
<organism evidence="1 2">
    <name type="scientific">Oryza sativa subsp. japonica</name>
    <name type="common">Rice</name>
    <dbReference type="NCBI Taxonomy" id="39947"/>
    <lineage>
        <taxon>Eukaryota</taxon>
        <taxon>Viridiplantae</taxon>
        <taxon>Streptophyta</taxon>
        <taxon>Embryophyta</taxon>
        <taxon>Tracheophyta</taxon>
        <taxon>Spermatophyta</taxon>
        <taxon>Magnoliopsida</taxon>
        <taxon>Liliopsida</taxon>
        <taxon>Poales</taxon>
        <taxon>Poaceae</taxon>
        <taxon>BOP clade</taxon>
        <taxon>Oryzoideae</taxon>
        <taxon>Oryzeae</taxon>
        <taxon>Oryzinae</taxon>
        <taxon>Oryza</taxon>
        <taxon>Oryza sativa</taxon>
    </lineage>
</organism>
<dbReference type="InParanoid" id="A0A0P0WEV8"/>
<dbReference type="Proteomes" id="UP000059680">
    <property type="component" value="Chromosome 4"/>
</dbReference>
<reference evidence="2" key="1">
    <citation type="journal article" date="2005" name="Nature">
        <title>The map-based sequence of the rice genome.</title>
        <authorList>
            <consortium name="International rice genome sequencing project (IRGSP)"/>
            <person name="Matsumoto T."/>
            <person name="Wu J."/>
            <person name="Kanamori H."/>
            <person name="Katayose Y."/>
            <person name="Fujisawa M."/>
            <person name="Namiki N."/>
            <person name="Mizuno H."/>
            <person name="Yamamoto K."/>
            <person name="Antonio B.A."/>
            <person name="Baba T."/>
            <person name="Sakata K."/>
            <person name="Nagamura Y."/>
            <person name="Aoki H."/>
            <person name="Arikawa K."/>
            <person name="Arita K."/>
            <person name="Bito T."/>
            <person name="Chiden Y."/>
            <person name="Fujitsuka N."/>
            <person name="Fukunaka R."/>
            <person name="Hamada M."/>
            <person name="Harada C."/>
            <person name="Hayashi A."/>
            <person name="Hijishita S."/>
            <person name="Honda M."/>
            <person name="Hosokawa S."/>
            <person name="Ichikawa Y."/>
            <person name="Idonuma A."/>
            <person name="Iijima M."/>
            <person name="Ikeda M."/>
            <person name="Ikeno M."/>
            <person name="Ito K."/>
            <person name="Ito S."/>
            <person name="Ito T."/>
            <person name="Ito Y."/>
            <person name="Ito Y."/>
            <person name="Iwabuchi A."/>
            <person name="Kamiya K."/>
            <person name="Karasawa W."/>
            <person name="Kurita K."/>
            <person name="Katagiri S."/>
            <person name="Kikuta A."/>
            <person name="Kobayashi H."/>
            <person name="Kobayashi N."/>
            <person name="Machita K."/>
            <person name="Maehara T."/>
            <person name="Masukawa M."/>
            <person name="Mizubayashi T."/>
            <person name="Mukai Y."/>
            <person name="Nagasaki H."/>
            <person name="Nagata Y."/>
            <person name="Naito S."/>
            <person name="Nakashima M."/>
            <person name="Nakama Y."/>
            <person name="Nakamichi Y."/>
            <person name="Nakamura M."/>
            <person name="Meguro A."/>
            <person name="Negishi M."/>
            <person name="Ohta I."/>
            <person name="Ohta T."/>
            <person name="Okamoto M."/>
            <person name="Ono N."/>
            <person name="Saji S."/>
            <person name="Sakaguchi M."/>
            <person name="Sakai K."/>
            <person name="Shibata M."/>
            <person name="Shimokawa T."/>
            <person name="Song J."/>
            <person name="Takazaki Y."/>
            <person name="Terasawa K."/>
            <person name="Tsugane M."/>
            <person name="Tsuji K."/>
            <person name="Ueda S."/>
            <person name="Waki K."/>
            <person name="Yamagata H."/>
            <person name="Yamamoto M."/>
            <person name="Yamamoto S."/>
            <person name="Yamane H."/>
            <person name="Yoshiki S."/>
            <person name="Yoshihara R."/>
            <person name="Yukawa K."/>
            <person name="Zhong H."/>
            <person name="Yano M."/>
            <person name="Yuan Q."/>
            <person name="Ouyang S."/>
            <person name="Liu J."/>
            <person name="Jones K.M."/>
            <person name="Gansberger K."/>
            <person name="Moffat K."/>
            <person name="Hill J."/>
            <person name="Bera J."/>
            <person name="Fadrosh D."/>
            <person name="Jin S."/>
            <person name="Johri S."/>
            <person name="Kim M."/>
            <person name="Overton L."/>
            <person name="Reardon M."/>
            <person name="Tsitrin T."/>
            <person name="Vuong H."/>
            <person name="Weaver B."/>
            <person name="Ciecko A."/>
            <person name="Tallon L."/>
            <person name="Jackson J."/>
            <person name="Pai G."/>
            <person name="Aken S.V."/>
            <person name="Utterback T."/>
            <person name="Reidmuller S."/>
            <person name="Feldblyum T."/>
            <person name="Hsiao J."/>
            <person name="Zismann V."/>
            <person name="Iobst S."/>
            <person name="de Vazeille A.R."/>
            <person name="Buell C.R."/>
            <person name="Ying K."/>
            <person name="Li Y."/>
            <person name="Lu T."/>
            <person name="Huang Y."/>
            <person name="Zhao Q."/>
            <person name="Feng Q."/>
            <person name="Zhang L."/>
            <person name="Zhu J."/>
            <person name="Weng Q."/>
            <person name="Mu J."/>
            <person name="Lu Y."/>
            <person name="Fan D."/>
            <person name="Liu Y."/>
            <person name="Guan J."/>
            <person name="Zhang Y."/>
            <person name="Yu S."/>
            <person name="Liu X."/>
            <person name="Zhang Y."/>
            <person name="Hong G."/>
            <person name="Han B."/>
            <person name="Choisne N."/>
            <person name="Demange N."/>
            <person name="Orjeda G."/>
            <person name="Samain S."/>
            <person name="Cattolico L."/>
            <person name="Pelletier E."/>
            <person name="Couloux A."/>
            <person name="Segurens B."/>
            <person name="Wincker P."/>
            <person name="D'Hont A."/>
            <person name="Scarpelli C."/>
            <person name="Weissenbach J."/>
            <person name="Salanoubat M."/>
            <person name="Quetier F."/>
            <person name="Yu Y."/>
            <person name="Kim H.R."/>
            <person name="Rambo T."/>
            <person name="Currie J."/>
            <person name="Collura K."/>
            <person name="Luo M."/>
            <person name="Yang T."/>
            <person name="Ammiraju J.S.S."/>
            <person name="Engler F."/>
            <person name="Soderlund C."/>
            <person name="Wing R.A."/>
            <person name="Palmer L.E."/>
            <person name="de la Bastide M."/>
            <person name="Spiegel L."/>
            <person name="Nascimento L."/>
            <person name="Zutavern T."/>
            <person name="O'Shaughnessy A."/>
            <person name="Dike S."/>
            <person name="Dedhia N."/>
            <person name="Preston R."/>
            <person name="Balija V."/>
            <person name="McCombie W.R."/>
            <person name="Chow T."/>
            <person name="Chen H."/>
            <person name="Chung M."/>
            <person name="Chen C."/>
            <person name="Shaw J."/>
            <person name="Wu H."/>
            <person name="Hsiao K."/>
            <person name="Chao Y."/>
            <person name="Chu M."/>
            <person name="Cheng C."/>
            <person name="Hour A."/>
            <person name="Lee P."/>
            <person name="Lin S."/>
            <person name="Lin Y."/>
            <person name="Liou J."/>
            <person name="Liu S."/>
            <person name="Hsing Y."/>
            <person name="Raghuvanshi S."/>
            <person name="Mohanty A."/>
            <person name="Bharti A.K."/>
            <person name="Gaur A."/>
            <person name="Gupta V."/>
            <person name="Kumar D."/>
            <person name="Ravi V."/>
            <person name="Vij S."/>
            <person name="Kapur A."/>
            <person name="Khurana P."/>
            <person name="Khurana P."/>
            <person name="Khurana J.P."/>
            <person name="Tyagi A.K."/>
            <person name="Gaikwad K."/>
            <person name="Singh A."/>
            <person name="Dalal V."/>
            <person name="Srivastava S."/>
            <person name="Dixit A."/>
            <person name="Pal A.K."/>
            <person name="Ghazi I.A."/>
            <person name="Yadav M."/>
            <person name="Pandit A."/>
            <person name="Bhargava A."/>
            <person name="Sureshbabu K."/>
            <person name="Batra K."/>
            <person name="Sharma T.R."/>
            <person name="Mohapatra T."/>
            <person name="Singh N.K."/>
            <person name="Messing J."/>
            <person name="Nelson A.B."/>
            <person name="Fuks G."/>
            <person name="Kavchok S."/>
            <person name="Keizer G."/>
            <person name="Linton E."/>
            <person name="Llaca V."/>
            <person name="Song R."/>
            <person name="Tanyolac B."/>
            <person name="Young S."/>
            <person name="Ho-Il K."/>
            <person name="Hahn J.H."/>
            <person name="Sangsakoo G."/>
            <person name="Vanavichit A."/>
            <person name="de Mattos Luiz.A.T."/>
            <person name="Zimmer P.D."/>
            <person name="Malone G."/>
            <person name="Dellagostin O."/>
            <person name="de Oliveira A.C."/>
            <person name="Bevan M."/>
            <person name="Bancroft I."/>
            <person name="Minx P."/>
            <person name="Cordum H."/>
            <person name="Wilson R."/>
            <person name="Cheng Z."/>
            <person name="Jin W."/>
            <person name="Jiang J."/>
            <person name="Leong S.A."/>
            <person name="Iwama H."/>
            <person name="Gojobori T."/>
            <person name="Itoh T."/>
            <person name="Niimura Y."/>
            <person name="Fujii Y."/>
            <person name="Habara T."/>
            <person name="Sakai H."/>
            <person name="Sato Y."/>
            <person name="Wilson G."/>
            <person name="Kumar K."/>
            <person name="McCouch S."/>
            <person name="Juretic N."/>
            <person name="Hoen D."/>
            <person name="Wright S."/>
            <person name="Bruskiewich R."/>
            <person name="Bureau T."/>
            <person name="Miyao A."/>
            <person name="Hirochika H."/>
            <person name="Nishikawa T."/>
            <person name="Kadowaki K."/>
            <person name="Sugiura M."/>
            <person name="Burr B."/>
            <person name="Sasaki T."/>
        </authorList>
    </citation>
    <scope>NUCLEOTIDE SEQUENCE [LARGE SCALE GENOMIC DNA]</scope>
    <source>
        <strain evidence="2">cv. Nipponbare</strain>
    </source>
</reference>